<reference evidence="22" key="3">
    <citation type="submission" date="2025-09" db="UniProtKB">
        <authorList>
            <consortium name="Ensembl"/>
        </authorList>
    </citation>
    <scope>IDENTIFICATION</scope>
</reference>
<feature type="disulfide bond" evidence="15">
    <location>
        <begin position="522"/>
        <end position="531"/>
    </location>
</feature>
<evidence type="ECO:0000256" key="4">
    <source>
        <dbReference type="ARBA" id="ARBA00022692"/>
    </source>
</evidence>
<dbReference type="OMA" id="MNECASK"/>
<evidence type="ECO:0000256" key="19">
    <source>
        <dbReference type="SAM" id="SignalP"/>
    </source>
</evidence>
<evidence type="ECO:0000256" key="8">
    <source>
        <dbReference type="ARBA" id="ARBA00022837"/>
    </source>
</evidence>
<feature type="domain" description="EGF-like" evidence="20">
    <location>
        <begin position="379"/>
        <end position="415"/>
    </location>
</feature>
<dbReference type="PROSITE" id="PS50026">
    <property type="entry name" value="EGF_3"/>
    <property type="match status" value="12"/>
</dbReference>
<dbReference type="Pfam" id="PF21700">
    <property type="entry name" value="EGF_DL_JAG"/>
    <property type="match status" value="1"/>
</dbReference>
<evidence type="ECO:0000259" key="21">
    <source>
        <dbReference type="PROSITE" id="PS51051"/>
    </source>
</evidence>
<feature type="domain" description="EGF-like" evidence="20">
    <location>
        <begin position="670"/>
        <end position="706"/>
    </location>
</feature>
<dbReference type="FunFam" id="2.10.25.10:FF:000018">
    <property type="entry name" value="Delta-like 1"/>
    <property type="match status" value="1"/>
</dbReference>
<dbReference type="FunFam" id="2.10.25.140:FF:000001">
    <property type="entry name" value="Delta-like protein"/>
    <property type="match status" value="1"/>
</dbReference>
<dbReference type="Ensembl" id="ENSCSET00000005535.1">
    <property type="protein sequence ID" value="ENSCSEP00000005476.1"/>
    <property type="gene ID" value="ENSCSEG00000003522.1"/>
</dbReference>
<reference evidence="22 23" key="1">
    <citation type="journal article" date="2014" name="Nat. Genet.">
        <title>Whole-genome sequence of a flatfish provides insights into ZW sex chromosome evolution and adaptation to a benthic lifestyle.</title>
        <authorList>
            <person name="Chen S."/>
            <person name="Zhang G."/>
            <person name="Shao C."/>
            <person name="Huang Q."/>
            <person name="Liu G."/>
            <person name="Zhang P."/>
            <person name="Song W."/>
            <person name="An N."/>
            <person name="Chalopin D."/>
            <person name="Volff J.N."/>
            <person name="Hong Y."/>
            <person name="Li Q."/>
            <person name="Sha Z."/>
            <person name="Zhou H."/>
            <person name="Xie M."/>
            <person name="Yu Q."/>
            <person name="Liu Y."/>
            <person name="Xiang H."/>
            <person name="Wang N."/>
            <person name="Wu K."/>
            <person name="Yang C."/>
            <person name="Zhou Q."/>
            <person name="Liao X."/>
            <person name="Yang L."/>
            <person name="Hu Q."/>
            <person name="Zhang J."/>
            <person name="Meng L."/>
            <person name="Jin L."/>
            <person name="Tian Y."/>
            <person name="Lian J."/>
            <person name="Yang J."/>
            <person name="Miao G."/>
            <person name="Liu S."/>
            <person name="Liang Z."/>
            <person name="Yan F."/>
            <person name="Li Y."/>
            <person name="Sun B."/>
            <person name="Zhang H."/>
            <person name="Zhang J."/>
            <person name="Zhu Y."/>
            <person name="Du M."/>
            <person name="Zhao Y."/>
            <person name="Schartl M."/>
            <person name="Tang Q."/>
            <person name="Wang J."/>
        </authorList>
    </citation>
    <scope>NUCLEOTIDE SEQUENCE</scope>
</reference>
<dbReference type="Proteomes" id="UP000265120">
    <property type="component" value="Chromosome 7"/>
</dbReference>
<feature type="domain" description="EGF-like" evidence="20">
    <location>
        <begin position="341"/>
        <end position="377"/>
    </location>
</feature>
<evidence type="ECO:0000256" key="16">
    <source>
        <dbReference type="PROSITE-ProRule" id="PRU00377"/>
    </source>
</evidence>
<dbReference type="PANTHER" id="PTHR24049">
    <property type="entry name" value="CRUMBS FAMILY MEMBER"/>
    <property type="match status" value="1"/>
</dbReference>
<feature type="domain" description="EGF-like" evidence="20">
    <location>
        <begin position="301"/>
        <end position="339"/>
    </location>
</feature>
<keyword evidence="2 17" id="KW-0217">Developmental protein</keyword>
<dbReference type="InterPro" id="IPR009030">
    <property type="entry name" value="Growth_fac_rcpt_cys_sf"/>
</dbReference>
<keyword evidence="9" id="KW-0832">Ubl conjugation</keyword>
<evidence type="ECO:0000313" key="22">
    <source>
        <dbReference type="Ensembl" id="ENSCSEP00000005476.1"/>
    </source>
</evidence>
<dbReference type="InterPro" id="IPR051022">
    <property type="entry name" value="Notch_Cell-Fate_Det"/>
</dbReference>
<dbReference type="InterPro" id="IPR000152">
    <property type="entry name" value="EGF-type_Asp/Asn_hydroxyl_site"/>
</dbReference>
<dbReference type="FunFam" id="2.10.25.10:FF:000431">
    <property type="entry name" value="Delta-like protein"/>
    <property type="match status" value="1"/>
</dbReference>
<evidence type="ECO:0000256" key="1">
    <source>
        <dbReference type="ARBA" id="ARBA00004479"/>
    </source>
</evidence>
<dbReference type="GO" id="GO:0005509">
    <property type="term" value="F:calcium ion binding"/>
    <property type="evidence" value="ECO:0007669"/>
    <property type="project" value="InterPro"/>
</dbReference>
<dbReference type="SMART" id="SM00179">
    <property type="entry name" value="EGF_CA"/>
    <property type="match status" value="13"/>
</dbReference>
<dbReference type="SUPFAM" id="SSF57184">
    <property type="entry name" value="Growth factor receptor domain"/>
    <property type="match status" value="2"/>
</dbReference>
<feature type="domain" description="EGF-like" evidence="20">
    <location>
        <begin position="709"/>
        <end position="745"/>
    </location>
</feature>
<dbReference type="Pfam" id="PF00008">
    <property type="entry name" value="EGF"/>
    <property type="match status" value="10"/>
</dbReference>
<dbReference type="Pfam" id="PF07657">
    <property type="entry name" value="MNNL"/>
    <property type="match status" value="1"/>
</dbReference>
<dbReference type="GO" id="GO:1901222">
    <property type="term" value="P:regulation of non-canonical NF-kappaB signal transduction"/>
    <property type="evidence" value="ECO:0007669"/>
    <property type="project" value="UniProtKB-ARBA"/>
</dbReference>
<dbReference type="GO" id="GO:0007219">
    <property type="term" value="P:Notch signaling pathway"/>
    <property type="evidence" value="ECO:0007669"/>
    <property type="project" value="UniProtKB-KW"/>
</dbReference>
<dbReference type="Gene3D" id="2.10.25.140">
    <property type="match status" value="1"/>
</dbReference>
<dbReference type="STRING" id="244447.ENSCSEP00000005476"/>
<feature type="disulfide bond" evidence="15">
    <location>
        <begin position="658"/>
        <end position="667"/>
    </location>
</feature>
<feature type="domain" description="EGF-like" evidence="20">
    <location>
        <begin position="747"/>
        <end position="783"/>
    </location>
</feature>
<evidence type="ECO:0000256" key="15">
    <source>
        <dbReference type="PROSITE-ProRule" id="PRU00076"/>
    </source>
</evidence>
<dbReference type="GO" id="GO:0005112">
    <property type="term" value="F:Notch binding"/>
    <property type="evidence" value="ECO:0007669"/>
    <property type="project" value="InterPro"/>
</dbReference>
<dbReference type="InterPro" id="IPR011651">
    <property type="entry name" value="Notch_ligand_N"/>
</dbReference>
<feature type="disulfide bond" evidence="15">
    <location>
        <begin position="811"/>
        <end position="820"/>
    </location>
</feature>
<evidence type="ECO:0000256" key="3">
    <source>
        <dbReference type="ARBA" id="ARBA00022536"/>
    </source>
</evidence>
<feature type="disulfide bond" evidence="15">
    <location>
        <begin position="442"/>
        <end position="451"/>
    </location>
</feature>
<feature type="domain" description="EGF-like" evidence="20">
    <location>
        <begin position="785"/>
        <end position="821"/>
    </location>
</feature>
<evidence type="ECO:0000256" key="6">
    <source>
        <dbReference type="ARBA" id="ARBA00022737"/>
    </source>
</evidence>
<dbReference type="Gene3D" id="2.60.40.3510">
    <property type="match status" value="1"/>
</dbReference>
<feature type="disulfide bond" evidence="15">
    <location>
        <begin position="735"/>
        <end position="744"/>
    </location>
</feature>
<feature type="domain" description="DSL" evidence="21">
    <location>
        <begin position="190"/>
        <end position="234"/>
    </location>
</feature>
<dbReference type="CDD" id="cd00054">
    <property type="entry name" value="EGF_CA"/>
    <property type="match status" value="12"/>
</dbReference>
<dbReference type="SUPFAM" id="SSF57603">
    <property type="entry name" value="FnI-like domain"/>
    <property type="match status" value="1"/>
</dbReference>
<dbReference type="GO" id="GO:0016020">
    <property type="term" value="C:membrane"/>
    <property type="evidence" value="ECO:0007669"/>
    <property type="project" value="UniProtKB-SubCell"/>
</dbReference>
<dbReference type="InterPro" id="IPR001881">
    <property type="entry name" value="EGF-like_Ca-bd_dom"/>
</dbReference>
<dbReference type="InterPro" id="IPR001007">
    <property type="entry name" value="VWF_dom"/>
</dbReference>
<feature type="domain" description="EGF-like" evidence="20">
    <location>
        <begin position="496"/>
        <end position="532"/>
    </location>
</feature>
<dbReference type="FunFam" id="2.10.25.10:FF:000117">
    <property type="entry name" value="Delta-like protein"/>
    <property type="match status" value="1"/>
</dbReference>
<dbReference type="SMART" id="SM00051">
    <property type="entry name" value="DSL"/>
    <property type="match status" value="1"/>
</dbReference>
<dbReference type="GO" id="GO:0048731">
    <property type="term" value="P:system development"/>
    <property type="evidence" value="ECO:0007669"/>
    <property type="project" value="UniProtKB-ARBA"/>
</dbReference>
<evidence type="ECO:0000256" key="7">
    <source>
        <dbReference type="ARBA" id="ARBA00022782"/>
    </source>
</evidence>
<evidence type="ECO:0000256" key="12">
    <source>
        <dbReference type="ARBA" id="ARBA00023136"/>
    </source>
</evidence>
<organism evidence="22 23">
    <name type="scientific">Cynoglossus semilaevis</name>
    <name type="common">Tongue sole</name>
    <dbReference type="NCBI Taxonomy" id="244447"/>
    <lineage>
        <taxon>Eukaryota</taxon>
        <taxon>Metazoa</taxon>
        <taxon>Chordata</taxon>
        <taxon>Craniata</taxon>
        <taxon>Vertebrata</taxon>
        <taxon>Euteleostomi</taxon>
        <taxon>Actinopterygii</taxon>
        <taxon>Neopterygii</taxon>
        <taxon>Teleostei</taxon>
        <taxon>Neoteleostei</taxon>
        <taxon>Acanthomorphata</taxon>
        <taxon>Carangaria</taxon>
        <taxon>Pleuronectiformes</taxon>
        <taxon>Pleuronectoidei</taxon>
        <taxon>Cynoglossidae</taxon>
        <taxon>Cynoglossinae</taxon>
        <taxon>Cynoglossus</taxon>
    </lineage>
</organism>
<evidence type="ECO:0000259" key="20">
    <source>
        <dbReference type="PROSITE" id="PS50026"/>
    </source>
</evidence>
<feature type="disulfide bond" evidence="15">
    <location>
        <begin position="367"/>
        <end position="376"/>
    </location>
</feature>
<feature type="chain" id="PRO_5018053720" description="Delta-like protein" evidence="19">
    <location>
        <begin position="28"/>
        <end position="1207"/>
    </location>
</feature>
<keyword evidence="11 17" id="KW-1133">Transmembrane helix</keyword>
<keyword evidence="8" id="KW-0106">Calcium</keyword>
<dbReference type="PRINTS" id="PR02059">
    <property type="entry name" value="JAGGEDFAMILY"/>
</dbReference>
<keyword evidence="3 15" id="KW-0245">EGF-like domain</keyword>
<dbReference type="GO" id="GO:0045597">
    <property type="term" value="P:positive regulation of cell differentiation"/>
    <property type="evidence" value="ECO:0007669"/>
    <property type="project" value="UniProtKB-ARBA"/>
</dbReference>
<feature type="domain" description="EGF-like" evidence="20">
    <location>
        <begin position="592"/>
        <end position="630"/>
    </location>
</feature>
<feature type="disulfide bond" evidence="15">
    <location>
        <begin position="480"/>
        <end position="489"/>
    </location>
</feature>
<feature type="disulfide bond" evidence="15">
    <location>
        <begin position="421"/>
        <end position="431"/>
    </location>
</feature>
<feature type="domain" description="EGF-like" evidence="20">
    <location>
        <begin position="632"/>
        <end position="668"/>
    </location>
</feature>
<keyword evidence="5 17" id="KW-0732">Signal</keyword>
<dbReference type="InterPro" id="IPR026219">
    <property type="entry name" value="Jagged/Serrate"/>
</dbReference>
<evidence type="ECO:0000256" key="11">
    <source>
        <dbReference type="ARBA" id="ARBA00022989"/>
    </source>
</evidence>
<comment type="function">
    <text evidence="17">Putative Notch ligand involved in the mediation of Notch signaling.</text>
</comment>
<feature type="disulfide bond" evidence="15">
    <location>
        <begin position="620"/>
        <end position="629"/>
    </location>
</feature>
<feature type="disulfide bond" evidence="16">
    <location>
        <begin position="205"/>
        <end position="217"/>
    </location>
</feature>
<keyword evidence="4 17" id="KW-0812">Transmembrane</keyword>
<dbReference type="GO" id="GO:0048513">
    <property type="term" value="P:animal organ development"/>
    <property type="evidence" value="ECO:0007669"/>
    <property type="project" value="UniProtKB-ARBA"/>
</dbReference>
<feature type="signal peptide" evidence="19">
    <location>
        <begin position="1"/>
        <end position="27"/>
    </location>
</feature>
<dbReference type="SUPFAM" id="SSF57196">
    <property type="entry name" value="EGF/Laminin"/>
    <property type="match status" value="5"/>
</dbReference>
<dbReference type="FunFam" id="2.10.25.10:FF:000095">
    <property type="entry name" value="Notch, isoform B"/>
    <property type="match status" value="1"/>
</dbReference>
<evidence type="ECO:0000313" key="23">
    <source>
        <dbReference type="Proteomes" id="UP000265120"/>
    </source>
</evidence>
<sequence length="1207" mass="132966">MWNRSRIRNCFPIVCLLLLTLWTEVRRRSGYFELQLISVENVNGELADGECCDGPRSSQDRRCTRDECDTYFKVCLKEYQMEVTTGGTCTFGTGSTQVLGGNMFSFKTSGKRNPNKMDEAGKILIPFQFSWPRTYTVIVEAWDWDNTTRNTDDELLIERSTHAGMINPGDPWQTILHDGPVARISYRLRVRCDENYFGIKCNKLCVPRDDYFGHYRCEPSGAPVCLDGWMGPDCTKAICRQGCDLVRGGCSIPGECRCNYGWQGQFCDECVLFPGCVHGTCNLPWQCKCERNWGGLLCDKDLNYCGRHLPCVNGGTCMNTEPDQYHCACPPGYTGKNCQIAEHACASNPCANGGTCHEVPTGFECLCPSGWGGPTCANNLDECASNPCAGGGTCIDREDGFECLCPPQWEGTTCQIGMKGCHGQCQNGATCKEVARGYHCQCPPGFVGTHCEIQRNKCDSGPCQNGGRCHAVLDGFVCECLPEFGGQLCEISSWTTPDSCDPNPCQNEAQCHSINQDFYCACPEGFEGKTCERLKDTCLTPPCQVIDSCTVAVATNDSAGVRHVSSNVCGPRGRCLSQPTGNFTCVCDQGFSGMYCHESDSPCRNGGTCIDGINFFQCFCPDGWEGRLCDHNVNECRHNPCKNGGRCIDLVNGFYCECADNWKGKTCHSRENQCDATTCSNGGTCYDHGDAFRCACPPGWGGNTCNTAKNSTCASSPCSNGGTCVGGGDTFTCICKDGWEGATCDQNINDCNPHPCYNGGICVDGVNWFLCECAPGFAGPDCRININECQSSPCAYGATCVDEINGYRCICPLGRTGARCQEFIGIGRNCHYAGLQFPHGSRWEEECNNCHCINGKVQCTKVVCGRRPCLPQSSSSQSQPSCPAGHECLKHNFFTCFSPPCHQWGVCSTSGASLPQVTTKCQPNSGHLDNSCVRMTLVFNRDKVPAGTTVENVCFELTYLPGIRGLAQDHALLLLCDRSHSNQDSVEVAISFHPEDLKDHSLIRMVASAIEGALTRWHNSTTMAAVTEVRVETQVTHLSVDYLVPLLCVLFCLLCLFCIIVCIWWTRKRRKERERNNRPATDENVNNQWEPVPLVMGRQQLKESNKEAEQERKRLMESSFRTCDGEEEEEETEAEFEYEEECEGAVGQEQPVYKYSKTTVQSSGGVICTLHSSPSPLKDPHRTLGYSTKDIHWKNVSAVQELRDHCV</sequence>
<keyword evidence="7" id="KW-0221">Differentiation</keyword>
<feature type="disulfide bond" evidence="16">
    <location>
        <begin position="192"/>
        <end position="201"/>
    </location>
</feature>
<keyword evidence="23" id="KW-1185">Reference proteome</keyword>
<keyword evidence="6 17" id="KW-0677">Repeat</keyword>
<dbReference type="FunFam" id="2.10.25.10:FF:000006">
    <property type="entry name" value="Versican core protein-like isoform 1"/>
    <property type="match status" value="1"/>
</dbReference>
<dbReference type="FunFam" id="2.10.25.10:FF:000143">
    <property type="entry name" value="Protein crumbs 1"/>
    <property type="match status" value="1"/>
</dbReference>
<dbReference type="Pfam" id="PF23575">
    <property type="entry name" value="JAG1"/>
    <property type="match status" value="1"/>
</dbReference>
<feature type="disulfide bond" evidence="15">
    <location>
        <begin position="696"/>
        <end position="705"/>
    </location>
</feature>
<dbReference type="GO" id="GO:0060218">
    <property type="term" value="P:hematopoietic stem cell differentiation"/>
    <property type="evidence" value="ECO:0007669"/>
    <property type="project" value="UniProtKB-ARBA"/>
</dbReference>
<feature type="disulfide bond" evidence="15">
    <location>
        <begin position="405"/>
        <end position="414"/>
    </location>
</feature>
<dbReference type="PRINTS" id="PR00010">
    <property type="entry name" value="EGFBLOOD"/>
</dbReference>
<dbReference type="PROSITE" id="PS00010">
    <property type="entry name" value="ASX_HYDROXYL"/>
    <property type="match status" value="6"/>
</dbReference>
<feature type="domain" description="EGF-like" evidence="20">
    <location>
        <begin position="417"/>
        <end position="452"/>
    </location>
</feature>
<dbReference type="SMART" id="SM00181">
    <property type="entry name" value="EGF"/>
    <property type="match status" value="16"/>
</dbReference>
<evidence type="ECO:0000256" key="17">
    <source>
        <dbReference type="RuleBase" id="RU280815"/>
    </source>
</evidence>
<dbReference type="Gene3D" id="2.10.25.10">
    <property type="entry name" value="Laminin"/>
    <property type="match status" value="13"/>
</dbReference>
<evidence type="ECO:0000256" key="18">
    <source>
        <dbReference type="SAM" id="Phobius"/>
    </source>
</evidence>
<evidence type="ECO:0000256" key="14">
    <source>
        <dbReference type="ARBA" id="ARBA00023180"/>
    </source>
</evidence>
<accession>A0A3P8UXI4</accession>
<dbReference type="SMART" id="SM00215">
    <property type="entry name" value="VWC_out"/>
    <property type="match status" value="1"/>
</dbReference>
<dbReference type="InterPro" id="IPR001774">
    <property type="entry name" value="DSL"/>
</dbReference>
<dbReference type="PROSITE" id="PS00022">
    <property type="entry name" value="EGF_1"/>
    <property type="match status" value="12"/>
</dbReference>
<feature type="transmembrane region" description="Helical" evidence="18">
    <location>
        <begin position="1042"/>
        <end position="1065"/>
    </location>
</feature>
<comment type="caution">
    <text evidence="15">Lacks conserved residue(s) required for the propagation of feature annotation.</text>
</comment>
<name>A0A3P8UXI4_CYNSE</name>
<dbReference type="PANTHER" id="PTHR24049:SF35">
    <property type="entry name" value="EGF-LIKE DOMAIN-CONTAINING PROTEIN"/>
    <property type="match status" value="1"/>
</dbReference>
<dbReference type="InParanoid" id="A0A3P8UXI4"/>
<dbReference type="PROSITE" id="PS51051">
    <property type="entry name" value="DSL"/>
    <property type="match status" value="1"/>
</dbReference>
<feature type="disulfide bond" evidence="15">
    <location>
        <begin position="773"/>
        <end position="782"/>
    </location>
</feature>
<evidence type="ECO:0000256" key="9">
    <source>
        <dbReference type="ARBA" id="ARBA00022843"/>
    </source>
</evidence>
<evidence type="ECO:0000256" key="2">
    <source>
        <dbReference type="ARBA" id="ARBA00022473"/>
    </source>
</evidence>
<dbReference type="FunFam" id="2.10.25.10:FF:000472">
    <property type="entry name" value="Uncharacterized protein, isoform A"/>
    <property type="match status" value="1"/>
</dbReference>
<dbReference type="FunFam" id="2.10.25.10:FF:000007">
    <property type="entry name" value="Delta-like protein"/>
    <property type="match status" value="1"/>
</dbReference>
<dbReference type="InterPro" id="IPR013032">
    <property type="entry name" value="EGF-like_CS"/>
</dbReference>
<dbReference type="Pfam" id="PF12661">
    <property type="entry name" value="hEGF"/>
    <property type="match status" value="2"/>
</dbReference>
<evidence type="ECO:0000256" key="13">
    <source>
        <dbReference type="ARBA" id="ARBA00023157"/>
    </source>
</evidence>
<keyword evidence="14" id="KW-0325">Glycoprotein</keyword>
<dbReference type="PROSITE" id="PS01186">
    <property type="entry name" value="EGF_2"/>
    <property type="match status" value="8"/>
</dbReference>
<keyword evidence="13 15" id="KW-1015">Disulfide bond</keyword>
<feature type="disulfide bond" evidence="16">
    <location>
        <begin position="225"/>
        <end position="234"/>
    </location>
</feature>
<dbReference type="AlphaFoldDB" id="A0A3P8UXI4"/>
<keyword evidence="10" id="KW-0914">Notch signaling pathway</keyword>
<feature type="domain" description="EGF-like" evidence="20">
    <location>
        <begin position="454"/>
        <end position="490"/>
    </location>
</feature>
<comment type="subcellular location">
    <subcellularLocation>
        <location evidence="1 17">Membrane</location>
        <topology evidence="1 17">Single-pass type I membrane protein</topology>
    </subcellularLocation>
</comment>
<dbReference type="FunFam" id="2.10.25.10:FF:000148">
    <property type="entry name" value="Delta-like protein"/>
    <property type="match status" value="1"/>
</dbReference>
<dbReference type="InterPro" id="IPR000742">
    <property type="entry name" value="EGF"/>
</dbReference>
<dbReference type="FunFam" id="2.10.25.10:FF:000061">
    <property type="entry name" value="Delta-like protein"/>
    <property type="match status" value="2"/>
</dbReference>
<reference evidence="22" key="2">
    <citation type="submission" date="2025-08" db="UniProtKB">
        <authorList>
            <consortium name="Ensembl"/>
        </authorList>
    </citation>
    <scope>IDENTIFICATION</scope>
</reference>
<evidence type="ECO:0000256" key="10">
    <source>
        <dbReference type="ARBA" id="ARBA00022976"/>
    </source>
</evidence>
<dbReference type="InterPro" id="IPR018097">
    <property type="entry name" value="EGF_Ca-bd_CS"/>
</dbReference>
<dbReference type="InterPro" id="IPR056986">
    <property type="entry name" value="JAG1_1/2_dom"/>
</dbReference>
<dbReference type="GeneTree" id="ENSGT00940000164854"/>
<evidence type="ECO:0000256" key="5">
    <source>
        <dbReference type="ARBA" id="ARBA00022729"/>
    </source>
</evidence>
<protein>
    <recommendedName>
        <fullName evidence="17">Delta-like protein</fullName>
    </recommendedName>
</protein>
<feature type="disulfide bond" evidence="15">
    <location>
        <begin position="329"/>
        <end position="338"/>
    </location>
</feature>
<dbReference type="PROSITE" id="PS01187">
    <property type="entry name" value="EGF_CA"/>
    <property type="match status" value="3"/>
</dbReference>
<dbReference type="Pfam" id="PF01414">
    <property type="entry name" value="DSL"/>
    <property type="match status" value="1"/>
</dbReference>
<proteinExistence type="predicted"/>
<keyword evidence="12 17" id="KW-0472">Membrane</keyword>
<dbReference type="FunFam" id="2.10.25.10:FF:000255">
    <property type="entry name" value="Sushi, nidogen and EGF-like domains 1"/>
    <property type="match status" value="1"/>
</dbReference>